<sequence length="71" mass="7620">MQTTVDLPIAAWRKSTHSVNEGGCVEVAEQCSEFLPVRDSKDTGRTPLVFPRPAWSAFVTAVAVTNGDLSA</sequence>
<dbReference type="Proteomes" id="UP001501102">
    <property type="component" value="Unassembled WGS sequence"/>
</dbReference>
<evidence type="ECO:0000259" key="1">
    <source>
        <dbReference type="Pfam" id="PF04149"/>
    </source>
</evidence>
<accession>A0ABP6IVM1</accession>
<gene>
    <name evidence="2" type="ORF">GCM10020221_03730</name>
</gene>
<protein>
    <recommendedName>
        <fullName evidence="1">DUF397 domain-containing protein</fullName>
    </recommendedName>
</protein>
<keyword evidence="3" id="KW-1185">Reference proteome</keyword>
<dbReference type="RefSeq" id="WP_344960539.1">
    <property type="nucleotide sequence ID" value="NZ_BAAAXZ010000017.1"/>
</dbReference>
<organism evidence="2 3">
    <name type="scientific">Streptomyces thioluteus</name>
    <dbReference type="NCBI Taxonomy" id="66431"/>
    <lineage>
        <taxon>Bacteria</taxon>
        <taxon>Bacillati</taxon>
        <taxon>Actinomycetota</taxon>
        <taxon>Actinomycetes</taxon>
        <taxon>Kitasatosporales</taxon>
        <taxon>Streptomycetaceae</taxon>
        <taxon>Streptomyces</taxon>
    </lineage>
</organism>
<dbReference type="Pfam" id="PF04149">
    <property type="entry name" value="DUF397"/>
    <property type="match status" value="1"/>
</dbReference>
<dbReference type="InterPro" id="IPR007278">
    <property type="entry name" value="DUF397"/>
</dbReference>
<evidence type="ECO:0000313" key="2">
    <source>
        <dbReference type="EMBL" id="GAA2911232.1"/>
    </source>
</evidence>
<proteinExistence type="predicted"/>
<comment type="caution">
    <text evidence="2">The sequence shown here is derived from an EMBL/GenBank/DDBJ whole genome shotgun (WGS) entry which is preliminary data.</text>
</comment>
<name>A0ABP6IVM1_STRTU</name>
<evidence type="ECO:0000313" key="3">
    <source>
        <dbReference type="Proteomes" id="UP001501102"/>
    </source>
</evidence>
<feature type="domain" description="DUF397" evidence="1">
    <location>
        <begin position="10"/>
        <end position="62"/>
    </location>
</feature>
<dbReference type="EMBL" id="BAAAXZ010000017">
    <property type="protein sequence ID" value="GAA2911232.1"/>
    <property type="molecule type" value="Genomic_DNA"/>
</dbReference>
<reference evidence="3" key="1">
    <citation type="journal article" date="2019" name="Int. J. Syst. Evol. Microbiol.">
        <title>The Global Catalogue of Microorganisms (GCM) 10K type strain sequencing project: providing services to taxonomists for standard genome sequencing and annotation.</title>
        <authorList>
            <consortium name="The Broad Institute Genomics Platform"/>
            <consortium name="The Broad Institute Genome Sequencing Center for Infectious Disease"/>
            <person name="Wu L."/>
            <person name="Ma J."/>
        </authorList>
    </citation>
    <scope>NUCLEOTIDE SEQUENCE [LARGE SCALE GENOMIC DNA]</scope>
    <source>
        <strain evidence="3">JCM 4087</strain>
    </source>
</reference>